<dbReference type="AlphaFoldDB" id="A0A2P2PRE7"/>
<accession>A0A2P2PRE7</accession>
<reference evidence="1" key="1">
    <citation type="submission" date="2018-02" db="EMBL/GenBank/DDBJ databases">
        <title>Rhizophora mucronata_Transcriptome.</title>
        <authorList>
            <person name="Meera S.P."/>
            <person name="Sreeshan A."/>
            <person name="Augustine A."/>
        </authorList>
    </citation>
    <scope>NUCLEOTIDE SEQUENCE</scope>
    <source>
        <tissue evidence="1">Leaf</tissue>
    </source>
</reference>
<protein>
    <submittedName>
        <fullName evidence="1">Uncharacterized protein</fullName>
    </submittedName>
</protein>
<dbReference type="EMBL" id="GGEC01076824">
    <property type="protein sequence ID" value="MBX57308.1"/>
    <property type="molecule type" value="Transcribed_RNA"/>
</dbReference>
<name>A0A2P2PRE7_RHIMU</name>
<sequence length="38" mass="4224">MSIILGDVSCSLGYFDCPSLSVHRTLFNEWFVSANTGR</sequence>
<evidence type="ECO:0000313" key="1">
    <source>
        <dbReference type="EMBL" id="MBX57308.1"/>
    </source>
</evidence>
<organism evidence="1">
    <name type="scientific">Rhizophora mucronata</name>
    <name type="common">Asiatic mangrove</name>
    <dbReference type="NCBI Taxonomy" id="61149"/>
    <lineage>
        <taxon>Eukaryota</taxon>
        <taxon>Viridiplantae</taxon>
        <taxon>Streptophyta</taxon>
        <taxon>Embryophyta</taxon>
        <taxon>Tracheophyta</taxon>
        <taxon>Spermatophyta</taxon>
        <taxon>Magnoliopsida</taxon>
        <taxon>eudicotyledons</taxon>
        <taxon>Gunneridae</taxon>
        <taxon>Pentapetalae</taxon>
        <taxon>rosids</taxon>
        <taxon>fabids</taxon>
        <taxon>Malpighiales</taxon>
        <taxon>Rhizophoraceae</taxon>
        <taxon>Rhizophora</taxon>
    </lineage>
</organism>
<proteinExistence type="predicted"/>